<sequence>MSEAEELYSALKEGLEPPGTVGGDEVAARELGRRVEANLLSKVWSSAEWGLPEGARDITFTFEEPVAQSMQQGLWDSVLEFIEAADVEPLTERTIVRTLDLRSADAFATSAGDEHLIVVNSTFHDVVYNFAKLAAIGSDPRPADGVADPTWRRGPSGARYDVIGRLLRLMLGLLRWNGEFTLAVRVSCPLDLTRAAAQLTEFIQASVLAHEAGHIALGHLRTSTRGLHVGGHEAPLVDLDHTLEYAADVYGVTVLARLVADRFAGTGRAVDDALGEVLYCQLLLLDLYQDAFFVVPAASHPTPVERLAHLGDHLPAWTLGIDPQDFDPRRANFVIPVIAAAECRDARSGADDPFEVFMADVLAAPYFTLTPQYASRDGLEILMGIDHAENLLGAPRLDLLTTIAERFLGAPPLTAVPGDLVGRLRAVLTPEAATVDTVTDVPGFVDALIAGEVGAALVMSGAEPFASIRDKCWSPAPGTPFHRWCAPFSAIGDFELRMALVALSFHVARAGETRVWVLGGGAQHELGSWVTERIALRGTGRA</sequence>
<protein>
    <submittedName>
        <fullName evidence="1">Peptidase M48-like protein</fullName>
    </submittedName>
</protein>
<gene>
    <name evidence="1" type="ORF">CLV40_11352</name>
</gene>
<dbReference type="AlphaFoldDB" id="A0A2S6GK12"/>
<dbReference type="Proteomes" id="UP000239203">
    <property type="component" value="Unassembled WGS sequence"/>
</dbReference>
<organism evidence="1 2">
    <name type="scientific">Actinokineospora auranticolor</name>
    <dbReference type="NCBI Taxonomy" id="155976"/>
    <lineage>
        <taxon>Bacteria</taxon>
        <taxon>Bacillati</taxon>
        <taxon>Actinomycetota</taxon>
        <taxon>Actinomycetes</taxon>
        <taxon>Pseudonocardiales</taxon>
        <taxon>Pseudonocardiaceae</taxon>
        <taxon>Actinokineospora</taxon>
    </lineage>
</organism>
<dbReference type="EMBL" id="PTIX01000013">
    <property type="protein sequence ID" value="PPK65568.1"/>
    <property type="molecule type" value="Genomic_DNA"/>
</dbReference>
<proteinExistence type="predicted"/>
<reference evidence="1 2" key="1">
    <citation type="submission" date="2018-02" db="EMBL/GenBank/DDBJ databases">
        <title>Genomic Encyclopedia of Archaeal and Bacterial Type Strains, Phase II (KMG-II): from individual species to whole genera.</title>
        <authorList>
            <person name="Goeker M."/>
        </authorList>
    </citation>
    <scope>NUCLEOTIDE SEQUENCE [LARGE SCALE GENOMIC DNA]</scope>
    <source>
        <strain evidence="1 2">YU 961-1</strain>
    </source>
</reference>
<evidence type="ECO:0000313" key="1">
    <source>
        <dbReference type="EMBL" id="PPK65568.1"/>
    </source>
</evidence>
<keyword evidence="2" id="KW-1185">Reference proteome</keyword>
<name>A0A2S6GK12_9PSEU</name>
<evidence type="ECO:0000313" key="2">
    <source>
        <dbReference type="Proteomes" id="UP000239203"/>
    </source>
</evidence>
<accession>A0A2S6GK12</accession>
<comment type="caution">
    <text evidence="1">The sequence shown here is derived from an EMBL/GenBank/DDBJ whole genome shotgun (WGS) entry which is preliminary data.</text>
</comment>